<organism evidence="3 4">
    <name type="scientific">Anaerocolumna sedimenticola</name>
    <dbReference type="NCBI Taxonomy" id="2696063"/>
    <lineage>
        <taxon>Bacteria</taxon>
        <taxon>Bacillati</taxon>
        <taxon>Bacillota</taxon>
        <taxon>Clostridia</taxon>
        <taxon>Lachnospirales</taxon>
        <taxon>Lachnospiraceae</taxon>
        <taxon>Anaerocolumna</taxon>
    </lineage>
</organism>
<dbReference type="SUPFAM" id="SSF53850">
    <property type="entry name" value="Periplasmic binding protein-like II"/>
    <property type="match status" value="1"/>
</dbReference>
<dbReference type="InterPro" id="IPR050490">
    <property type="entry name" value="Bact_solute-bd_prot1"/>
</dbReference>
<sequence length="559" mass="61453">MKNRKLLCTILSILLVISSLAGCSKSNTEQTNNNTVSAEDDTNTETEAEATTAPEKAADTLSGTITINTQAGVGVAEAWEAVAKAYMINHPNVQVVVDLKPTEGYGEWVQNIYNTENPTTDIVNINLAGSAAVGKSINFLEYADSDSPYSDGVWTDQFNYSMQVRDLARGEWTALSLDSVQVLWLYNKQIFEEAGITEPPKTWDELAAACEKVKAAGYQPISMPGDYNSFWSGTMGWLAQIYADQTTRSMVNEYRAQEGDYCYDPDVDGTWSYDPTDPYNDDSWKVNSNAVRAFKAVKEGKYAPDSVGMKTVWTNFAKVFPKYAGGDAFFGTSEGVSLFYQGKAAMMVDGAWRLVNFKNDMEKVASGEDVKSGDTVIDGVKKFDLGTFNMPSMEGEGIEANARTIEVANGFLGAIKKDKEHDALVVDFLMYLSSKEGYSYYLTAGINAEMVPNGPSLVYGVELPEEYRSIFDNLSFIGNCQKGYSCMLARGMAGSAGDITESYRAFYDYSYKYLSGKLTIDQWLAKHKVNVNTYLDKAMTTSGISENDLKNPQTAPTGQ</sequence>
<gene>
    <name evidence="3" type="ORF">Ana3638_21140</name>
</gene>
<dbReference type="AlphaFoldDB" id="A0A6P1TRV9"/>
<feature type="compositionally biased region" description="Acidic residues" evidence="1">
    <location>
        <begin position="38"/>
        <end position="48"/>
    </location>
</feature>
<accession>A0A6P1TRV9</accession>
<feature type="chain" id="PRO_5039717059" evidence="2">
    <location>
        <begin position="22"/>
        <end position="559"/>
    </location>
</feature>
<evidence type="ECO:0000256" key="1">
    <source>
        <dbReference type="SAM" id="MobiDB-lite"/>
    </source>
</evidence>
<evidence type="ECO:0000256" key="2">
    <source>
        <dbReference type="SAM" id="SignalP"/>
    </source>
</evidence>
<evidence type="ECO:0000313" key="4">
    <source>
        <dbReference type="Proteomes" id="UP000464314"/>
    </source>
</evidence>
<dbReference type="PROSITE" id="PS51257">
    <property type="entry name" value="PROKAR_LIPOPROTEIN"/>
    <property type="match status" value="1"/>
</dbReference>
<protein>
    <submittedName>
        <fullName evidence="3">Extracellular solute-binding protein</fullName>
    </submittedName>
</protein>
<feature type="compositionally biased region" description="Polar residues" evidence="1">
    <location>
        <begin position="27"/>
        <end position="37"/>
    </location>
</feature>
<dbReference type="Pfam" id="PF01547">
    <property type="entry name" value="SBP_bac_1"/>
    <property type="match status" value="1"/>
</dbReference>
<keyword evidence="4" id="KW-1185">Reference proteome</keyword>
<dbReference type="Gene3D" id="3.40.190.10">
    <property type="entry name" value="Periplasmic binding protein-like II"/>
    <property type="match status" value="1"/>
</dbReference>
<proteinExistence type="predicted"/>
<feature type="signal peptide" evidence="2">
    <location>
        <begin position="1"/>
        <end position="21"/>
    </location>
</feature>
<dbReference type="InterPro" id="IPR006059">
    <property type="entry name" value="SBP"/>
</dbReference>
<feature type="region of interest" description="Disordered" evidence="1">
    <location>
        <begin position="27"/>
        <end position="59"/>
    </location>
</feature>
<dbReference type="PANTHER" id="PTHR43649">
    <property type="entry name" value="ARABINOSE-BINDING PROTEIN-RELATED"/>
    <property type="match status" value="1"/>
</dbReference>
<evidence type="ECO:0000313" key="3">
    <source>
        <dbReference type="EMBL" id="QHQ62979.1"/>
    </source>
</evidence>
<dbReference type="RefSeq" id="WP_161839801.1">
    <property type="nucleotide sequence ID" value="NZ_CP048000.1"/>
</dbReference>
<dbReference type="EMBL" id="CP048000">
    <property type="protein sequence ID" value="QHQ62979.1"/>
    <property type="molecule type" value="Genomic_DNA"/>
</dbReference>
<name>A0A6P1TRV9_9FIRM</name>
<dbReference type="PANTHER" id="PTHR43649:SF12">
    <property type="entry name" value="DIACETYLCHITOBIOSE BINDING PROTEIN DASA"/>
    <property type="match status" value="1"/>
</dbReference>
<dbReference type="KEGG" id="anr:Ana3638_21140"/>
<reference evidence="3 4" key="1">
    <citation type="submission" date="2020-01" db="EMBL/GenBank/DDBJ databases">
        <title>Genome analysis of Anaerocolumna sp. CBA3638.</title>
        <authorList>
            <person name="Kim J."/>
            <person name="Roh S.W."/>
        </authorList>
    </citation>
    <scope>NUCLEOTIDE SEQUENCE [LARGE SCALE GENOMIC DNA]</scope>
    <source>
        <strain evidence="3 4">CBA3638</strain>
    </source>
</reference>
<dbReference type="Proteomes" id="UP000464314">
    <property type="component" value="Chromosome"/>
</dbReference>
<keyword evidence="2" id="KW-0732">Signal</keyword>